<evidence type="ECO:0000313" key="1">
    <source>
        <dbReference type="EMBL" id="KAJ7569345.1"/>
    </source>
</evidence>
<dbReference type="Proteomes" id="UP001162992">
    <property type="component" value="Chromosome 1"/>
</dbReference>
<sequence length="164" mass="18367">MKNPSSFSKILLHSQSEVVIEYPLKQMIDFHKHHGGEASIMVTKVEEPSKYAIVVMEEEIGLVQRFVEKPQIFVGNKINAGIRLLNLATLDRIQLQPENLHNNAPFSQCYLPESISNGANPRPRSSSSKLIIRATLASFLACNRLIDASFIIASLQLFQPNHCV</sequence>
<proteinExistence type="predicted"/>
<keyword evidence="2" id="KW-1185">Reference proteome</keyword>
<comment type="caution">
    <text evidence="1">The sequence shown here is derived from an EMBL/GenBank/DDBJ whole genome shotgun (WGS) entry which is preliminary data.</text>
</comment>
<gene>
    <name evidence="1" type="ORF">O6H91_01G074100</name>
</gene>
<evidence type="ECO:0000313" key="2">
    <source>
        <dbReference type="Proteomes" id="UP001162992"/>
    </source>
</evidence>
<reference evidence="2" key="1">
    <citation type="journal article" date="2024" name="Proc. Natl. Acad. Sci. U.S.A.">
        <title>Extraordinary preservation of gene collinearity over three hundred million years revealed in homosporous lycophytes.</title>
        <authorList>
            <person name="Li C."/>
            <person name="Wickell D."/>
            <person name="Kuo L.Y."/>
            <person name="Chen X."/>
            <person name="Nie B."/>
            <person name="Liao X."/>
            <person name="Peng D."/>
            <person name="Ji J."/>
            <person name="Jenkins J."/>
            <person name="Williams M."/>
            <person name="Shu S."/>
            <person name="Plott C."/>
            <person name="Barry K."/>
            <person name="Rajasekar S."/>
            <person name="Grimwood J."/>
            <person name="Han X."/>
            <person name="Sun S."/>
            <person name="Hou Z."/>
            <person name="He W."/>
            <person name="Dai G."/>
            <person name="Sun C."/>
            <person name="Schmutz J."/>
            <person name="Leebens-Mack J.H."/>
            <person name="Li F.W."/>
            <person name="Wang L."/>
        </authorList>
    </citation>
    <scope>NUCLEOTIDE SEQUENCE [LARGE SCALE GENOMIC DNA]</scope>
    <source>
        <strain evidence="2">cv. PW_Plant_1</strain>
    </source>
</reference>
<accession>A0ACC2ESL4</accession>
<name>A0ACC2ESL4_DIPCM</name>
<protein>
    <submittedName>
        <fullName evidence="1">Uncharacterized protein</fullName>
    </submittedName>
</protein>
<organism evidence="1 2">
    <name type="scientific">Diphasiastrum complanatum</name>
    <name type="common">Issler's clubmoss</name>
    <name type="synonym">Lycopodium complanatum</name>
    <dbReference type="NCBI Taxonomy" id="34168"/>
    <lineage>
        <taxon>Eukaryota</taxon>
        <taxon>Viridiplantae</taxon>
        <taxon>Streptophyta</taxon>
        <taxon>Embryophyta</taxon>
        <taxon>Tracheophyta</taxon>
        <taxon>Lycopodiopsida</taxon>
        <taxon>Lycopodiales</taxon>
        <taxon>Lycopodiaceae</taxon>
        <taxon>Lycopodioideae</taxon>
        <taxon>Diphasiastrum</taxon>
    </lineage>
</organism>
<dbReference type="EMBL" id="CM055092">
    <property type="protein sequence ID" value="KAJ7569345.1"/>
    <property type="molecule type" value="Genomic_DNA"/>
</dbReference>